<protein>
    <submittedName>
        <fullName evidence="1">Uncharacterized protein</fullName>
    </submittedName>
</protein>
<dbReference type="AlphaFoldDB" id="A0A2Z4Y7J8"/>
<dbReference type="KEGG" id="schv:BRCON_2457"/>
<evidence type="ECO:0000313" key="2">
    <source>
        <dbReference type="Proteomes" id="UP000262583"/>
    </source>
</evidence>
<accession>A0A2Z4Y7J8</accession>
<sequence length="51" mass="5923">MFRAEFRPLPLRPTRGREKTLHKGFASVANDREINCLFTFAESYLRIASHA</sequence>
<reference evidence="1 2" key="1">
    <citation type="submission" date="2018-05" db="EMBL/GenBank/DDBJ databases">
        <title>A metagenomic window into the 2 km-deep terrestrial subsurface aquifer revealed taxonomically and functionally diverse microbial community comprising novel uncultured bacterial lineages.</title>
        <authorList>
            <person name="Kadnikov V.V."/>
            <person name="Mardanov A.V."/>
            <person name="Beletsky A.V."/>
            <person name="Banks D."/>
            <person name="Pimenov N.V."/>
            <person name="Frank Y.A."/>
            <person name="Karnachuk O.V."/>
            <person name="Ravin N.V."/>
        </authorList>
    </citation>
    <scope>NUCLEOTIDE SEQUENCE [LARGE SCALE GENOMIC DNA]</scope>
    <source>
        <strain evidence="1">BY</strain>
    </source>
</reference>
<gene>
    <name evidence="1" type="ORF">BRCON_2457</name>
</gene>
<dbReference type="EMBL" id="CP030759">
    <property type="protein sequence ID" value="AXA37227.1"/>
    <property type="molecule type" value="Genomic_DNA"/>
</dbReference>
<evidence type="ECO:0000313" key="1">
    <source>
        <dbReference type="EMBL" id="AXA37227.1"/>
    </source>
</evidence>
<organism evidence="1 2">
    <name type="scientific">Sumerlaea chitinivorans</name>
    <dbReference type="NCBI Taxonomy" id="2250252"/>
    <lineage>
        <taxon>Bacteria</taxon>
        <taxon>Candidatus Sumerlaeota</taxon>
        <taxon>Candidatus Sumerlaeia</taxon>
        <taxon>Candidatus Sumerlaeales</taxon>
        <taxon>Candidatus Sumerlaeaceae</taxon>
        <taxon>Candidatus Sumerlaea</taxon>
    </lineage>
</organism>
<dbReference type="Proteomes" id="UP000262583">
    <property type="component" value="Chromosome"/>
</dbReference>
<proteinExistence type="predicted"/>
<name>A0A2Z4Y7J8_SUMC1</name>